<evidence type="ECO:0000313" key="3">
    <source>
        <dbReference type="Proteomes" id="UP000187417"/>
    </source>
</evidence>
<dbReference type="Proteomes" id="UP000187417">
    <property type="component" value="Unassembled WGS sequence"/>
</dbReference>
<keyword evidence="1" id="KW-0812">Transmembrane</keyword>
<comment type="caution">
    <text evidence="2">The sequence shown here is derived from an EMBL/GenBank/DDBJ whole genome shotgun (WGS) entry which is preliminary data.</text>
</comment>
<accession>A0A1Q6F4B5</accession>
<evidence type="ECO:0000313" key="2">
    <source>
        <dbReference type="EMBL" id="OKY93666.1"/>
    </source>
</evidence>
<feature type="transmembrane region" description="Helical" evidence="1">
    <location>
        <begin position="12"/>
        <end position="34"/>
    </location>
</feature>
<feature type="transmembrane region" description="Helical" evidence="1">
    <location>
        <begin position="40"/>
        <end position="64"/>
    </location>
</feature>
<reference evidence="2 3" key="1">
    <citation type="journal article" date="2016" name="Nat. Biotechnol.">
        <title>Measurement of bacterial replication rates in microbial communities.</title>
        <authorList>
            <person name="Brown C.T."/>
            <person name="Olm M.R."/>
            <person name="Thomas B.C."/>
            <person name="Banfield J.F."/>
        </authorList>
    </citation>
    <scope>NUCLEOTIDE SEQUENCE [LARGE SCALE GENOMIC DNA]</scope>
    <source>
        <strain evidence="2">CAG:67_53_122</strain>
    </source>
</reference>
<dbReference type="STRING" id="28117.BHV66_08445"/>
<organism evidence="2 3">
    <name type="scientific">Alistipes putredinis</name>
    <dbReference type="NCBI Taxonomy" id="28117"/>
    <lineage>
        <taxon>Bacteria</taxon>
        <taxon>Pseudomonadati</taxon>
        <taxon>Bacteroidota</taxon>
        <taxon>Bacteroidia</taxon>
        <taxon>Bacteroidales</taxon>
        <taxon>Rikenellaceae</taxon>
        <taxon>Alistipes</taxon>
    </lineage>
</organism>
<dbReference type="RefSeq" id="WP_278339445.1">
    <property type="nucleotide sequence ID" value="NZ_BAAFLA010000001.1"/>
</dbReference>
<protein>
    <submittedName>
        <fullName evidence="2">Uncharacterized protein</fullName>
    </submittedName>
</protein>
<keyword evidence="1" id="KW-1133">Transmembrane helix</keyword>
<gene>
    <name evidence="2" type="ORF">BHV66_08445</name>
</gene>
<dbReference type="AlphaFoldDB" id="A0A1Q6F4B5"/>
<proteinExistence type="predicted"/>
<keyword evidence="1" id="KW-0472">Membrane</keyword>
<dbReference type="PROSITE" id="PS51257">
    <property type="entry name" value="PROKAR_LIPOPROTEIN"/>
    <property type="match status" value="1"/>
</dbReference>
<dbReference type="InterPro" id="IPR048136">
    <property type="entry name" value="STM3941-like"/>
</dbReference>
<sequence length="179" mass="20136">MKKETAIYPSHRKLLGTTLAAAIMAALSCLLVIVQPHGTFGLVIGIAGLIFFGGGFCILFIMLLKNFFRSKPTLLLTPDSLRIYAPAKGIYLTIEWQRIADFSVFRTYGQKFIRIELHDPDRAIDEEKNRIAKGLMRWQMKYFGSPYAITASTVDIGTAELEKILREYLQASREKSAAN</sequence>
<dbReference type="NCBIfam" id="NF041635">
    <property type="entry name" value="STM3941_fam"/>
    <property type="match status" value="1"/>
</dbReference>
<name>A0A1Q6F4B5_9BACT</name>
<evidence type="ECO:0000256" key="1">
    <source>
        <dbReference type="SAM" id="Phobius"/>
    </source>
</evidence>
<dbReference type="EMBL" id="MNQH01000033">
    <property type="protein sequence ID" value="OKY93666.1"/>
    <property type="molecule type" value="Genomic_DNA"/>
</dbReference>